<dbReference type="CDD" id="cd02440">
    <property type="entry name" value="AdoMet_MTases"/>
    <property type="match status" value="1"/>
</dbReference>
<dbReference type="Pfam" id="PF13649">
    <property type="entry name" value="Methyltransf_25"/>
    <property type="match status" value="1"/>
</dbReference>
<dbReference type="PANTHER" id="PTHR43861:SF1">
    <property type="entry name" value="TRANS-ACONITATE 2-METHYLTRANSFERASE"/>
    <property type="match status" value="1"/>
</dbReference>
<name>A0A6M8UBP2_9GAMM</name>
<evidence type="ECO:0000256" key="2">
    <source>
        <dbReference type="ARBA" id="ARBA00022679"/>
    </source>
</evidence>
<dbReference type="InterPro" id="IPR041698">
    <property type="entry name" value="Methyltransf_25"/>
</dbReference>
<gene>
    <name evidence="4" type="ORF">PMPD1_2174</name>
</gene>
<dbReference type="Gene3D" id="3.40.50.150">
    <property type="entry name" value="Vaccinia Virus protein VP39"/>
    <property type="match status" value="1"/>
</dbReference>
<proteinExistence type="predicted"/>
<keyword evidence="5" id="KW-1185">Reference proteome</keyword>
<dbReference type="GO" id="GO:0008168">
    <property type="term" value="F:methyltransferase activity"/>
    <property type="evidence" value="ECO:0007669"/>
    <property type="project" value="UniProtKB-KW"/>
</dbReference>
<dbReference type="GO" id="GO:0032259">
    <property type="term" value="P:methylation"/>
    <property type="evidence" value="ECO:0007669"/>
    <property type="project" value="UniProtKB-KW"/>
</dbReference>
<evidence type="ECO:0000313" key="4">
    <source>
        <dbReference type="EMBL" id="QKJ87119.1"/>
    </source>
</evidence>
<reference evidence="4 5" key="1">
    <citation type="submission" date="2020-06" db="EMBL/GenBank/DDBJ databases">
        <title>Genome sequence of Paramixta manurensis strain PD-1.</title>
        <authorList>
            <person name="Lee C.W."/>
            <person name="Kim J."/>
        </authorList>
    </citation>
    <scope>NUCLEOTIDE SEQUENCE [LARGE SCALE GENOMIC DNA]</scope>
    <source>
        <strain evidence="4 5">PD-1</strain>
    </source>
</reference>
<dbReference type="PANTHER" id="PTHR43861">
    <property type="entry name" value="TRANS-ACONITATE 2-METHYLTRANSFERASE-RELATED"/>
    <property type="match status" value="1"/>
</dbReference>
<accession>A0A6M8UBP2</accession>
<organism evidence="4 5">
    <name type="scientific">Paramixta manurensis</name>
    <dbReference type="NCBI Taxonomy" id="2740817"/>
    <lineage>
        <taxon>Bacteria</taxon>
        <taxon>Pseudomonadati</taxon>
        <taxon>Pseudomonadota</taxon>
        <taxon>Gammaproteobacteria</taxon>
        <taxon>Enterobacterales</taxon>
        <taxon>Erwiniaceae</taxon>
        <taxon>Paramixta</taxon>
    </lineage>
</organism>
<dbReference type="RefSeq" id="WP_173634087.1">
    <property type="nucleotide sequence ID" value="NZ_CP054212.1"/>
</dbReference>
<feature type="domain" description="Methyltransferase" evidence="3">
    <location>
        <begin position="47"/>
        <end position="129"/>
    </location>
</feature>
<protein>
    <submittedName>
        <fullName evidence="4">Methyltransferase</fullName>
    </submittedName>
</protein>
<dbReference type="SUPFAM" id="SSF53335">
    <property type="entry name" value="S-adenosyl-L-methionine-dependent methyltransferases"/>
    <property type="match status" value="1"/>
</dbReference>
<keyword evidence="2 4" id="KW-0808">Transferase</keyword>
<dbReference type="Proteomes" id="UP000505325">
    <property type="component" value="Chromosome"/>
</dbReference>
<evidence type="ECO:0000256" key="1">
    <source>
        <dbReference type="ARBA" id="ARBA00022603"/>
    </source>
</evidence>
<dbReference type="AlphaFoldDB" id="A0A6M8UBP2"/>
<dbReference type="KEGG" id="pmak:PMPD1_2174"/>
<sequence>MTNPLAKNIIGIYQRHAKAFWQRRPTNLFEQPWLDDFLRLIPTNGKILDIGCGSGMPIADYFIRQGFQVTGIDSSKPMIERCQQHFPQHRWIHADMREPILSDKFDGVIAWDSFFHLTPEDQREMFTVFRQYASARAALMFTSGPDSGEAIGTFEGEALYHASLAPAEYRQRLAEQGFHVVKMVAEDPDCQGRTVWLAQSQ</sequence>
<dbReference type="EMBL" id="CP054212">
    <property type="protein sequence ID" value="QKJ87119.1"/>
    <property type="molecule type" value="Genomic_DNA"/>
</dbReference>
<evidence type="ECO:0000313" key="5">
    <source>
        <dbReference type="Proteomes" id="UP000505325"/>
    </source>
</evidence>
<keyword evidence="1 4" id="KW-0489">Methyltransferase</keyword>
<evidence type="ECO:0000259" key="3">
    <source>
        <dbReference type="Pfam" id="PF13649"/>
    </source>
</evidence>
<dbReference type="InterPro" id="IPR029063">
    <property type="entry name" value="SAM-dependent_MTases_sf"/>
</dbReference>